<feature type="signal peptide" evidence="1">
    <location>
        <begin position="1"/>
        <end position="15"/>
    </location>
</feature>
<dbReference type="EMBL" id="GIIL01008011">
    <property type="protein sequence ID" value="NOV51737.1"/>
    <property type="molecule type" value="Transcribed_RNA"/>
</dbReference>
<keyword evidence="1" id="KW-0732">Signal</keyword>
<evidence type="ECO:0000313" key="2">
    <source>
        <dbReference type="EMBL" id="NOV51737.1"/>
    </source>
</evidence>
<name>A0A6M2E3Y6_XENCH</name>
<feature type="chain" id="PRO_5026741323" evidence="1">
    <location>
        <begin position="16"/>
        <end position="69"/>
    </location>
</feature>
<accession>A0A6M2E3Y6</accession>
<evidence type="ECO:0000256" key="1">
    <source>
        <dbReference type="SAM" id="SignalP"/>
    </source>
</evidence>
<dbReference type="AlphaFoldDB" id="A0A6M2E3Y6"/>
<protein>
    <submittedName>
        <fullName evidence="2">Putative secreted protein</fullName>
    </submittedName>
</protein>
<proteinExistence type="predicted"/>
<organism evidence="2">
    <name type="scientific">Xenopsylla cheopis</name>
    <name type="common">Oriental rat flea</name>
    <name type="synonym">Pulex cheopis</name>
    <dbReference type="NCBI Taxonomy" id="163159"/>
    <lineage>
        <taxon>Eukaryota</taxon>
        <taxon>Metazoa</taxon>
        <taxon>Ecdysozoa</taxon>
        <taxon>Arthropoda</taxon>
        <taxon>Hexapoda</taxon>
        <taxon>Insecta</taxon>
        <taxon>Pterygota</taxon>
        <taxon>Neoptera</taxon>
        <taxon>Endopterygota</taxon>
        <taxon>Siphonaptera</taxon>
        <taxon>Pulicidae</taxon>
        <taxon>Xenopsyllinae</taxon>
        <taxon>Xenopsylla</taxon>
    </lineage>
</organism>
<sequence length="69" mass="7717">MVLILLVLLASPLLYEWLQFFLKIFATRVGLGWQSTTALTCTSISTIVPTSTGMSTIHRVIKCRNQCVM</sequence>
<reference evidence="2" key="1">
    <citation type="submission" date="2020-03" db="EMBL/GenBank/DDBJ databases">
        <title>Transcriptomic Profiling of the Digestive Tract of the Rat Flea, Xenopsylla cheopis, Following Blood Feeding and Infection with Yersinia pestis.</title>
        <authorList>
            <person name="Bland D.M."/>
            <person name="Martens C.A."/>
            <person name="Virtaneva K."/>
            <person name="Kanakabandi K."/>
            <person name="Long D."/>
            <person name="Rosenke R."/>
            <person name="Saturday G.A."/>
            <person name="Hoyt F.H."/>
            <person name="Bruno D.P."/>
            <person name="Ribeiro J.M.C."/>
            <person name="Hinnebusch J."/>
        </authorList>
    </citation>
    <scope>NUCLEOTIDE SEQUENCE</scope>
</reference>